<proteinExistence type="predicted"/>
<name>A0A9D0ZC64_9FIRM</name>
<feature type="domain" description="FAD-binding FR-type" evidence="10">
    <location>
        <begin position="39"/>
        <end position="164"/>
    </location>
</feature>
<gene>
    <name evidence="11" type="ORF">IAB77_00140</name>
</gene>
<dbReference type="CDD" id="cd00207">
    <property type="entry name" value="fer2"/>
    <property type="match status" value="1"/>
</dbReference>
<dbReference type="Gene3D" id="3.40.50.80">
    <property type="entry name" value="Nucleotide-binding domain of ferredoxin-NADP reductase (FNR) module"/>
    <property type="match status" value="1"/>
</dbReference>
<evidence type="ECO:0000256" key="8">
    <source>
        <dbReference type="ARBA" id="ARBA00023014"/>
    </source>
</evidence>
<evidence type="ECO:0000313" key="12">
    <source>
        <dbReference type="Proteomes" id="UP000824262"/>
    </source>
</evidence>
<dbReference type="AlphaFoldDB" id="A0A9D0ZC64"/>
<dbReference type="PROSITE" id="PS51384">
    <property type="entry name" value="FAD_FR"/>
    <property type="match status" value="1"/>
</dbReference>
<evidence type="ECO:0000256" key="6">
    <source>
        <dbReference type="ARBA" id="ARBA00023002"/>
    </source>
</evidence>
<feature type="domain" description="2Fe-2S ferredoxin-type" evidence="9">
    <location>
        <begin position="316"/>
        <end position="407"/>
    </location>
</feature>
<sequence length="408" mass="44711">MAKYNYDKSLLKGLSTGAFLHQVKTRNEAIAAAPDTIPSSVFNANVLAKRLHPAVQHCRIDSVTDHGDAKSFVLVPDREKGTQEMAFFRASQYVSVRLDIDGALVHKPYTIRSNPADALGTENTSYTLTIKRTNPAYASAYILDNWKAGDCVDISGPLGDFYYQGLRDAKHVVAVAGGSGITPFYSMAAAIVSGLEDFDLTILYGSRTADGILLRDEIEEVAAKSGGRVKVVHVLSDEEREGYEHGFVTAELIKKYAGEGEYSVLMCGPKAMYDFCVGECKKLGLPKRLYRAEMSGDYMGAVNNADYPKDQIGREYSLTVLIHGERTKIPCKAGESLLWAMERAAINAPSHCRSGECGWCHSRLVSGQVYIPAEADGRRLADKKFGWIHPCVSFPLSDIELEVFPTAD</sequence>
<evidence type="ECO:0000256" key="1">
    <source>
        <dbReference type="ARBA" id="ARBA00001974"/>
    </source>
</evidence>
<keyword evidence="5" id="KW-0274">FAD</keyword>
<dbReference type="GO" id="GO:0050660">
    <property type="term" value="F:flavin adenine dinucleotide binding"/>
    <property type="evidence" value="ECO:0007669"/>
    <property type="project" value="TreeGrafter"/>
</dbReference>
<dbReference type="InterPro" id="IPR036010">
    <property type="entry name" value="2Fe-2S_ferredoxin-like_sf"/>
</dbReference>
<protein>
    <submittedName>
        <fullName evidence="11">2Fe-2S iron-sulfur cluster binding domain-containing protein</fullName>
    </submittedName>
</protein>
<reference evidence="11" key="1">
    <citation type="submission" date="2020-10" db="EMBL/GenBank/DDBJ databases">
        <authorList>
            <person name="Gilroy R."/>
        </authorList>
    </citation>
    <scope>NUCLEOTIDE SEQUENCE</scope>
    <source>
        <strain evidence="11">ChiBcolR7-354</strain>
    </source>
</reference>
<evidence type="ECO:0000256" key="4">
    <source>
        <dbReference type="ARBA" id="ARBA00022723"/>
    </source>
</evidence>
<reference evidence="11" key="2">
    <citation type="journal article" date="2021" name="PeerJ">
        <title>Extensive microbial diversity within the chicken gut microbiome revealed by metagenomics and culture.</title>
        <authorList>
            <person name="Gilroy R."/>
            <person name="Ravi A."/>
            <person name="Getino M."/>
            <person name="Pursley I."/>
            <person name="Horton D.L."/>
            <person name="Alikhan N.F."/>
            <person name="Baker D."/>
            <person name="Gharbi K."/>
            <person name="Hall N."/>
            <person name="Watson M."/>
            <person name="Adriaenssens E.M."/>
            <person name="Foster-Nyarko E."/>
            <person name="Jarju S."/>
            <person name="Secka A."/>
            <person name="Antonio M."/>
            <person name="Oren A."/>
            <person name="Chaudhuri R.R."/>
            <person name="La Ragione R."/>
            <person name="Hildebrand F."/>
            <person name="Pallen M.J."/>
        </authorList>
    </citation>
    <scope>NUCLEOTIDE SEQUENCE</scope>
    <source>
        <strain evidence="11">ChiBcolR7-354</strain>
    </source>
</reference>
<dbReference type="InterPro" id="IPR001433">
    <property type="entry name" value="OxRdtase_FAD/NAD-bd"/>
</dbReference>
<accession>A0A9D0ZC64</accession>
<dbReference type="EMBL" id="DVGA01000003">
    <property type="protein sequence ID" value="HIQ77649.1"/>
    <property type="molecule type" value="Genomic_DNA"/>
</dbReference>
<evidence type="ECO:0000256" key="7">
    <source>
        <dbReference type="ARBA" id="ARBA00023004"/>
    </source>
</evidence>
<dbReference type="InterPro" id="IPR017927">
    <property type="entry name" value="FAD-bd_FR_type"/>
</dbReference>
<dbReference type="GO" id="GO:0046872">
    <property type="term" value="F:metal ion binding"/>
    <property type="evidence" value="ECO:0007669"/>
    <property type="project" value="UniProtKB-KW"/>
</dbReference>
<dbReference type="Pfam" id="PF00111">
    <property type="entry name" value="Fer2"/>
    <property type="match status" value="1"/>
</dbReference>
<dbReference type="Pfam" id="PF00175">
    <property type="entry name" value="NAD_binding_1"/>
    <property type="match status" value="1"/>
</dbReference>
<keyword evidence="7" id="KW-0408">Iron</keyword>
<keyword evidence="3" id="KW-0001">2Fe-2S</keyword>
<comment type="caution">
    <text evidence="11">The sequence shown here is derived from an EMBL/GenBank/DDBJ whole genome shotgun (WGS) entry which is preliminary data.</text>
</comment>
<dbReference type="CDD" id="cd06183">
    <property type="entry name" value="cyt_b5_reduct_like"/>
    <property type="match status" value="1"/>
</dbReference>
<dbReference type="SUPFAM" id="SSF63380">
    <property type="entry name" value="Riboflavin synthase domain-like"/>
    <property type="match status" value="1"/>
</dbReference>
<dbReference type="PRINTS" id="PR00406">
    <property type="entry name" value="CYTB5RDTASE"/>
</dbReference>
<dbReference type="Proteomes" id="UP000824262">
    <property type="component" value="Unassembled WGS sequence"/>
</dbReference>
<dbReference type="InterPro" id="IPR008333">
    <property type="entry name" value="Cbr1-like_FAD-bd_dom"/>
</dbReference>
<dbReference type="Gene3D" id="2.40.30.10">
    <property type="entry name" value="Translation factors"/>
    <property type="match status" value="1"/>
</dbReference>
<evidence type="ECO:0000313" key="11">
    <source>
        <dbReference type="EMBL" id="HIQ77649.1"/>
    </source>
</evidence>
<dbReference type="GO" id="GO:0016491">
    <property type="term" value="F:oxidoreductase activity"/>
    <property type="evidence" value="ECO:0007669"/>
    <property type="project" value="UniProtKB-KW"/>
</dbReference>
<dbReference type="PANTHER" id="PTHR47354:SF8">
    <property type="entry name" value="1,2-PHENYLACETYL-COA EPOXIDASE, SUBUNIT E"/>
    <property type="match status" value="1"/>
</dbReference>
<dbReference type="Gene3D" id="3.10.20.30">
    <property type="match status" value="1"/>
</dbReference>
<comment type="cofactor">
    <cofactor evidence="1">
        <name>FAD</name>
        <dbReference type="ChEBI" id="CHEBI:57692"/>
    </cofactor>
</comment>
<dbReference type="PANTHER" id="PTHR47354">
    <property type="entry name" value="NADH OXIDOREDUCTASE HCR"/>
    <property type="match status" value="1"/>
</dbReference>
<dbReference type="InterPro" id="IPR039261">
    <property type="entry name" value="FNR_nucleotide-bd"/>
</dbReference>
<organism evidence="11 12">
    <name type="scientific">Candidatus Scatomorpha intestinavium</name>
    <dbReference type="NCBI Taxonomy" id="2840922"/>
    <lineage>
        <taxon>Bacteria</taxon>
        <taxon>Bacillati</taxon>
        <taxon>Bacillota</taxon>
        <taxon>Clostridia</taxon>
        <taxon>Eubacteriales</taxon>
        <taxon>Candidatus Scatomorpha</taxon>
    </lineage>
</organism>
<keyword evidence="8" id="KW-0411">Iron-sulfur</keyword>
<dbReference type="PRINTS" id="PR00371">
    <property type="entry name" value="FPNCR"/>
</dbReference>
<dbReference type="GO" id="GO:0051537">
    <property type="term" value="F:2 iron, 2 sulfur cluster binding"/>
    <property type="evidence" value="ECO:0007669"/>
    <property type="project" value="UniProtKB-KW"/>
</dbReference>
<dbReference type="PROSITE" id="PS51085">
    <property type="entry name" value="2FE2S_FER_2"/>
    <property type="match status" value="1"/>
</dbReference>
<dbReference type="InterPro" id="IPR001709">
    <property type="entry name" value="Flavoprot_Pyr_Nucl_cyt_Rdtase"/>
</dbReference>
<dbReference type="InterPro" id="IPR050415">
    <property type="entry name" value="MRET"/>
</dbReference>
<evidence type="ECO:0000256" key="2">
    <source>
        <dbReference type="ARBA" id="ARBA00022630"/>
    </source>
</evidence>
<dbReference type="InterPro" id="IPR001041">
    <property type="entry name" value="2Fe-2S_ferredoxin-type"/>
</dbReference>
<dbReference type="SUPFAM" id="SSF54292">
    <property type="entry name" value="2Fe-2S ferredoxin-like"/>
    <property type="match status" value="1"/>
</dbReference>
<dbReference type="SUPFAM" id="SSF52343">
    <property type="entry name" value="Ferredoxin reductase-like, C-terminal NADP-linked domain"/>
    <property type="match status" value="1"/>
</dbReference>
<keyword evidence="6" id="KW-0560">Oxidoreductase</keyword>
<evidence type="ECO:0000256" key="3">
    <source>
        <dbReference type="ARBA" id="ARBA00022714"/>
    </source>
</evidence>
<evidence type="ECO:0000259" key="10">
    <source>
        <dbReference type="PROSITE" id="PS51384"/>
    </source>
</evidence>
<keyword evidence="4" id="KW-0479">Metal-binding</keyword>
<evidence type="ECO:0000256" key="5">
    <source>
        <dbReference type="ARBA" id="ARBA00022827"/>
    </source>
</evidence>
<keyword evidence="2" id="KW-0285">Flavoprotein</keyword>
<dbReference type="InterPro" id="IPR017938">
    <property type="entry name" value="Riboflavin_synthase-like_b-brl"/>
</dbReference>
<dbReference type="InterPro" id="IPR012675">
    <property type="entry name" value="Beta-grasp_dom_sf"/>
</dbReference>
<evidence type="ECO:0000259" key="9">
    <source>
        <dbReference type="PROSITE" id="PS51085"/>
    </source>
</evidence>
<dbReference type="Pfam" id="PF00970">
    <property type="entry name" value="FAD_binding_6"/>
    <property type="match status" value="1"/>
</dbReference>